<evidence type="ECO:0000259" key="3">
    <source>
        <dbReference type="SMART" id="SM00563"/>
    </source>
</evidence>
<dbReference type="InterPro" id="IPR002123">
    <property type="entry name" value="Plipid/glycerol_acylTrfase"/>
</dbReference>
<feature type="domain" description="Phospholipid/glycerol acyltransferase" evidence="3">
    <location>
        <begin position="19"/>
        <end position="131"/>
    </location>
</feature>
<dbReference type="Proteomes" id="UP000253314">
    <property type="component" value="Unassembled WGS sequence"/>
</dbReference>
<keyword evidence="5" id="KW-1185">Reference proteome</keyword>
<gene>
    <name evidence="4" type="ORF">DS031_12495</name>
</gene>
<sequence length="174" mass="19546">MIRFRLKIEGLENIPKGACILAMNHTSNYDSLIVGTHAPRKMYIMAKEELFKNRFFSYIITEMGSFPVKRGQADMKSLKHTLKILKNGGIFSIFFEGTRSKDGEIQEAKKGIGFIAARSKAPVVPTYVYGAKNGWFKPAGVIFGKPITFEDGTEYEEITSQITKEIKKLIKAAN</sequence>
<protein>
    <submittedName>
        <fullName evidence="4">1-acyl-sn-glycerol-3-phosphate acyltransferase</fullName>
    </submittedName>
</protein>
<reference evidence="4 5" key="1">
    <citation type="submission" date="2018-07" db="EMBL/GenBank/DDBJ databases">
        <title>Lottiidibacillus patelloidae gen. nov., sp. nov., isolated from the intestinal tract of a marine limpet and the reclassification of B. taeanensis BH030017T, B. algicola KMM 3737T and B. hwajinpoensis SW-72T as genus Lottiidibacillus.</title>
        <authorList>
            <person name="Liu R."/>
            <person name="Huang Z."/>
        </authorList>
    </citation>
    <scope>NUCLEOTIDE SEQUENCE [LARGE SCALE GENOMIC DNA]</scope>
    <source>
        <strain evidence="4 5">BH030017</strain>
    </source>
</reference>
<dbReference type="PANTHER" id="PTHR10434">
    <property type="entry name" value="1-ACYL-SN-GLYCEROL-3-PHOSPHATE ACYLTRANSFERASE"/>
    <property type="match status" value="1"/>
</dbReference>
<name>A0A366XYP4_9BACI</name>
<evidence type="ECO:0000256" key="2">
    <source>
        <dbReference type="ARBA" id="ARBA00023315"/>
    </source>
</evidence>
<dbReference type="GO" id="GO:0003841">
    <property type="term" value="F:1-acylglycerol-3-phosphate O-acyltransferase activity"/>
    <property type="evidence" value="ECO:0007669"/>
    <property type="project" value="TreeGrafter"/>
</dbReference>
<keyword evidence="1 4" id="KW-0808">Transferase</keyword>
<dbReference type="PANTHER" id="PTHR10434:SF40">
    <property type="entry name" value="1-ACYL-SN-GLYCEROL-3-PHOSPHATE ACYLTRANSFERASE"/>
    <property type="match status" value="1"/>
</dbReference>
<dbReference type="OrthoDB" id="9803035at2"/>
<dbReference type="CDD" id="cd07989">
    <property type="entry name" value="LPLAT_AGPAT-like"/>
    <property type="match status" value="1"/>
</dbReference>
<evidence type="ECO:0000256" key="1">
    <source>
        <dbReference type="ARBA" id="ARBA00022679"/>
    </source>
</evidence>
<accession>A0A366XYP4</accession>
<dbReference type="EMBL" id="QOCW01000012">
    <property type="protein sequence ID" value="RBW69273.1"/>
    <property type="molecule type" value="Genomic_DNA"/>
</dbReference>
<dbReference type="GO" id="GO:0006654">
    <property type="term" value="P:phosphatidic acid biosynthetic process"/>
    <property type="evidence" value="ECO:0007669"/>
    <property type="project" value="TreeGrafter"/>
</dbReference>
<dbReference type="SMART" id="SM00563">
    <property type="entry name" value="PlsC"/>
    <property type="match status" value="1"/>
</dbReference>
<comment type="caution">
    <text evidence="4">The sequence shown here is derived from an EMBL/GenBank/DDBJ whole genome shotgun (WGS) entry which is preliminary data.</text>
</comment>
<dbReference type="SUPFAM" id="SSF69593">
    <property type="entry name" value="Glycerol-3-phosphate (1)-acyltransferase"/>
    <property type="match status" value="1"/>
</dbReference>
<evidence type="ECO:0000313" key="4">
    <source>
        <dbReference type="EMBL" id="RBW69273.1"/>
    </source>
</evidence>
<organism evidence="4 5">
    <name type="scientific">Bacillus taeanensis</name>
    <dbReference type="NCBI Taxonomy" id="273032"/>
    <lineage>
        <taxon>Bacteria</taxon>
        <taxon>Bacillati</taxon>
        <taxon>Bacillota</taxon>
        <taxon>Bacilli</taxon>
        <taxon>Bacillales</taxon>
        <taxon>Bacillaceae</taxon>
        <taxon>Bacillus</taxon>
    </lineage>
</organism>
<proteinExistence type="predicted"/>
<dbReference type="AlphaFoldDB" id="A0A366XYP4"/>
<dbReference type="Pfam" id="PF01553">
    <property type="entry name" value="Acyltransferase"/>
    <property type="match status" value="1"/>
</dbReference>
<evidence type="ECO:0000313" key="5">
    <source>
        <dbReference type="Proteomes" id="UP000253314"/>
    </source>
</evidence>
<keyword evidence="2 4" id="KW-0012">Acyltransferase</keyword>